<feature type="transmembrane region" description="Helical" evidence="2">
    <location>
        <begin position="12"/>
        <end position="30"/>
    </location>
</feature>
<reference evidence="3" key="1">
    <citation type="submission" date="2022-12" db="EMBL/GenBank/DDBJ databases">
        <title>Draft Genome Sequences of Bacillus licheniformis and Bacillus paralicheniformis strains isolated from Irish skim milk powders.</title>
        <authorList>
            <person name="Lourenco A."/>
            <person name="Li F."/>
            <person name="Geraldine D."/>
            <person name="Tobin J.T."/>
            <person name="Butler F."/>
            <person name="Jordan K."/>
            <person name="Obrien T."/>
        </authorList>
    </citation>
    <scope>NUCLEOTIDE SEQUENCE</scope>
    <source>
        <strain evidence="3">3370</strain>
    </source>
</reference>
<keyword evidence="2" id="KW-0472">Membrane</keyword>
<sequence length="152" mass="17113">GSSLLDILFDNPIIMAAIIAAISFIFNKLGKNDENEETKRKPVPERPKTQTTPKQTAQRRPAENKKQRPAAAAAAAKSEDMAAELRRIQADAERSMPAVERAIKKQSSRVINRKQELLDMNKNTIVQGVVLSEVFGPPRSRKPHYTMRRRPK</sequence>
<gene>
    <name evidence="3" type="ORF">PVN32_26555</name>
</gene>
<keyword evidence="2" id="KW-0812">Transmembrane</keyword>
<comment type="caution">
    <text evidence="3">The sequence shown here is derived from an EMBL/GenBank/DDBJ whole genome shotgun (WGS) entry which is preliminary data.</text>
</comment>
<dbReference type="PIRSF" id="PIRSF021361">
    <property type="entry name" value="UCP021361"/>
    <property type="match status" value="1"/>
</dbReference>
<feature type="region of interest" description="Disordered" evidence="1">
    <location>
        <begin position="32"/>
        <end position="83"/>
    </location>
</feature>
<accession>A0AAW6KLV1</accession>
<dbReference type="Proteomes" id="UP001216709">
    <property type="component" value="Unassembled WGS sequence"/>
</dbReference>
<evidence type="ECO:0000313" key="4">
    <source>
        <dbReference type="Proteomes" id="UP001216709"/>
    </source>
</evidence>
<evidence type="ECO:0000256" key="2">
    <source>
        <dbReference type="SAM" id="Phobius"/>
    </source>
</evidence>
<keyword evidence="2" id="KW-1133">Transmembrane helix</keyword>
<feature type="non-terminal residue" evidence="3">
    <location>
        <position position="1"/>
    </location>
</feature>
<proteinExistence type="predicted"/>
<dbReference type="AlphaFoldDB" id="A0AAW6KLV1"/>
<feature type="compositionally biased region" description="Low complexity" evidence="1">
    <location>
        <begin position="49"/>
        <end position="59"/>
    </location>
</feature>
<feature type="non-terminal residue" evidence="3">
    <location>
        <position position="152"/>
    </location>
</feature>
<evidence type="ECO:0000256" key="1">
    <source>
        <dbReference type="SAM" id="MobiDB-lite"/>
    </source>
</evidence>
<feature type="compositionally biased region" description="Basic and acidic residues" evidence="1">
    <location>
        <begin position="32"/>
        <end position="48"/>
    </location>
</feature>
<protein>
    <submittedName>
        <fullName evidence="3">Uncharacterized protein</fullName>
    </submittedName>
</protein>
<dbReference type="InterPro" id="IPR016788">
    <property type="entry name" value="YqfB"/>
</dbReference>
<name>A0AAW6KLV1_9BACI</name>
<evidence type="ECO:0000313" key="3">
    <source>
        <dbReference type="EMBL" id="MDE1455658.1"/>
    </source>
</evidence>
<organism evidence="3 4">
    <name type="scientific">Bacillus paralicheniformis</name>
    <dbReference type="NCBI Taxonomy" id="1648923"/>
    <lineage>
        <taxon>Bacteria</taxon>
        <taxon>Bacillati</taxon>
        <taxon>Bacillota</taxon>
        <taxon>Bacilli</taxon>
        <taxon>Bacillales</taxon>
        <taxon>Bacillaceae</taxon>
        <taxon>Bacillus</taxon>
    </lineage>
</organism>
<dbReference type="EMBL" id="JARAFO010000655">
    <property type="protein sequence ID" value="MDE1455658.1"/>
    <property type="molecule type" value="Genomic_DNA"/>
</dbReference>